<organism evidence="8 9">
    <name type="scientific">Trichoderma semiorbis</name>
    <dbReference type="NCBI Taxonomy" id="1491008"/>
    <lineage>
        <taxon>Eukaryota</taxon>
        <taxon>Fungi</taxon>
        <taxon>Dikarya</taxon>
        <taxon>Ascomycota</taxon>
        <taxon>Pezizomycotina</taxon>
        <taxon>Sordariomycetes</taxon>
        <taxon>Hypocreomycetidae</taxon>
        <taxon>Hypocreales</taxon>
        <taxon>Hypocreaceae</taxon>
        <taxon>Trichoderma</taxon>
    </lineage>
</organism>
<dbReference type="PRINTS" id="PR00800">
    <property type="entry name" value="YHDCRBOXLASE"/>
</dbReference>
<dbReference type="SUPFAM" id="SSF53383">
    <property type="entry name" value="PLP-dependent transferases"/>
    <property type="match status" value="1"/>
</dbReference>
<comment type="cofactor">
    <cofactor evidence="1 6 7">
        <name>pyridoxal 5'-phosphate</name>
        <dbReference type="ChEBI" id="CHEBI:597326"/>
    </cofactor>
</comment>
<sequence length="462" mass="51334">MADLNFYQNDEPTSPNAIHIQLMEELCNYFLITQKLSLSSTIVDIANEDELAYMRNAARPGAQALPLNQVIGDMAKIMSHRIAMNHPRFFGFIPSPVDENSFLGSMLTTMYNVGAGSWYQSSGASTVEDSLIKWFAEQAGLPPSSGGIFVSGGSVANLTAVVTARDAKLEFEQRPKAVIYMSEQTHSSMAKGIVVAGFHRNQIRRVQCDSSYRMKASSLRQQIESDRKNGLIPFMIAATCGLTNTGGIDDLNALADIAESEDLWLHADGAYGASILLSKTHKHCVDGIGRADSLTWDAHKWFFQVYDCGLILVRDKRNLIESFATGASYIRDADEASSEKVNFWNRGIEMSRPARGMKLWFTLQRLGLDKVSDMIDHGVDLAEFAELVFRGFENWEILSPAQLGILNFRYVPPISQPPGEGVDFDQFCDKLSRDQLFEVIQSLDSIAKEVSASFVKKRILKI</sequence>
<dbReference type="InterPro" id="IPR021115">
    <property type="entry name" value="Pyridoxal-P_BS"/>
</dbReference>
<comment type="similarity">
    <text evidence="2 7">Belongs to the group II decarboxylase family.</text>
</comment>
<proteinExistence type="inferred from homology"/>
<keyword evidence="9" id="KW-1185">Reference proteome</keyword>
<dbReference type="InterPro" id="IPR015424">
    <property type="entry name" value="PyrdxlP-dep_Trfase"/>
</dbReference>
<dbReference type="Pfam" id="PF00282">
    <property type="entry name" value="Pyridoxal_deC"/>
    <property type="match status" value="1"/>
</dbReference>
<dbReference type="GO" id="GO:0030170">
    <property type="term" value="F:pyridoxal phosphate binding"/>
    <property type="evidence" value="ECO:0007669"/>
    <property type="project" value="InterPro"/>
</dbReference>
<evidence type="ECO:0000256" key="3">
    <source>
        <dbReference type="ARBA" id="ARBA00022793"/>
    </source>
</evidence>
<name>A0A9P8HGD5_9HYPO</name>
<evidence type="ECO:0000313" key="8">
    <source>
        <dbReference type="EMBL" id="KAH0527253.1"/>
    </source>
</evidence>
<gene>
    <name evidence="8" type="ORF">TsFJ059_002276</name>
</gene>
<dbReference type="GO" id="GO:0019752">
    <property type="term" value="P:carboxylic acid metabolic process"/>
    <property type="evidence" value="ECO:0007669"/>
    <property type="project" value="InterPro"/>
</dbReference>
<dbReference type="PROSITE" id="PS00392">
    <property type="entry name" value="DDC_GAD_HDC_YDC"/>
    <property type="match status" value="1"/>
</dbReference>
<dbReference type="InterPro" id="IPR002129">
    <property type="entry name" value="PyrdxlP-dep_de-COase"/>
</dbReference>
<keyword evidence="5 7" id="KW-0456">Lyase</keyword>
<reference evidence="8 9" key="1">
    <citation type="submission" date="2021-08" db="EMBL/GenBank/DDBJ databases">
        <title>The highly contiguous genome resource for Trichoderma semiorbis FJ059, a fungal antagonistic to plant pathogens.</title>
        <authorList>
            <person name="Liu T."/>
        </authorList>
    </citation>
    <scope>NUCLEOTIDE SEQUENCE [LARGE SCALE GENOMIC DNA]</scope>
    <source>
        <strain evidence="8 9">FJ059</strain>
    </source>
</reference>
<dbReference type="PANTHER" id="PTHR11999">
    <property type="entry name" value="GROUP II PYRIDOXAL-5-PHOSPHATE DECARBOXYLASE"/>
    <property type="match status" value="1"/>
</dbReference>
<keyword evidence="3" id="KW-0210">Decarboxylase</keyword>
<evidence type="ECO:0000256" key="7">
    <source>
        <dbReference type="RuleBase" id="RU000382"/>
    </source>
</evidence>
<dbReference type="InterPro" id="IPR015421">
    <property type="entry name" value="PyrdxlP-dep_Trfase_major"/>
</dbReference>
<dbReference type="AlphaFoldDB" id="A0A9P8HGD5"/>
<dbReference type="EMBL" id="JAIMJC010000003">
    <property type="protein sequence ID" value="KAH0527253.1"/>
    <property type="molecule type" value="Genomic_DNA"/>
</dbReference>
<feature type="modified residue" description="N6-(pyridoxal phosphate)lysine" evidence="6">
    <location>
        <position position="300"/>
    </location>
</feature>
<evidence type="ECO:0000313" key="9">
    <source>
        <dbReference type="Proteomes" id="UP000826573"/>
    </source>
</evidence>
<evidence type="ECO:0000256" key="6">
    <source>
        <dbReference type="PIRSR" id="PIRSR602129-50"/>
    </source>
</evidence>
<keyword evidence="4 6" id="KW-0663">Pyridoxal phosphate</keyword>
<evidence type="ECO:0000256" key="4">
    <source>
        <dbReference type="ARBA" id="ARBA00022898"/>
    </source>
</evidence>
<comment type="caution">
    <text evidence="8">The sequence shown here is derived from an EMBL/GenBank/DDBJ whole genome shotgun (WGS) entry which is preliminary data.</text>
</comment>
<evidence type="ECO:0000256" key="2">
    <source>
        <dbReference type="ARBA" id="ARBA00009533"/>
    </source>
</evidence>
<dbReference type="GO" id="GO:0006520">
    <property type="term" value="P:amino acid metabolic process"/>
    <property type="evidence" value="ECO:0007669"/>
    <property type="project" value="InterPro"/>
</dbReference>
<evidence type="ECO:0000256" key="1">
    <source>
        <dbReference type="ARBA" id="ARBA00001933"/>
    </source>
</evidence>
<dbReference type="PANTHER" id="PTHR11999:SF70">
    <property type="entry name" value="MIP05841P"/>
    <property type="match status" value="1"/>
</dbReference>
<dbReference type="Gene3D" id="3.90.1150.170">
    <property type="match status" value="1"/>
</dbReference>
<dbReference type="GO" id="GO:0016831">
    <property type="term" value="F:carboxy-lyase activity"/>
    <property type="evidence" value="ECO:0007669"/>
    <property type="project" value="UniProtKB-KW"/>
</dbReference>
<dbReference type="Proteomes" id="UP000826573">
    <property type="component" value="Unassembled WGS sequence"/>
</dbReference>
<evidence type="ECO:0000256" key="5">
    <source>
        <dbReference type="ARBA" id="ARBA00023239"/>
    </source>
</evidence>
<accession>A0A9P8HGD5</accession>
<protein>
    <submittedName>
        <fullName evidence="8">Uncharacterized protein</fullName>
    </submittedName>
</protein>
<dbReference type="InterPro" id="IPR010977">
    <property type="entry name" value="Aromatic_deC"/>
</dbReference>
<dbReference type="Gene3D" id="3.40.640.10">
    <property type="entry name" value="Type I PLP-dependent aspartate aminotransferase-like (Major domain)"/>
    <property type="match status" value="1"/>
</dbReference>